<dbReference type="EMBL" id="BAABAK010000001">
    <property type="protein sequence ID" value="GAA3951631.1"/>
    <property type="molecule type" value="Genomic_DNA"/>
</dbReference>
<dbReference type="Pfam" id="PF02597">
    <property type="entry name" value="ThiS"/>
    <property type="match status" value="1"/>
</dbReference>
<evidence type="ECO:0008006" key="3">
    <source>
        <dbReference type="Google" id="ProtNLM"/>
    </source>
</evidence>
<keyword evidence="2" id="KW-1185">Reference proteome</keyword>
<name>A0ABP7NPU6_9SPHI</name>
<sequence>MHNFNKMEIQIISFGKISEFINNQNIDIDSINDTDGLKLYLEQLFPNLVGMKYKLALNKNLVQHNSEIHDRDTIAIMPPFSGG</sequence>
<protein>
    <recommendedName>
        <fullName evidence="3">Molybdopterin synthase sulfur carrier subunit</fullName>
    </recommendedName>
</protein>
<accession>A0ABP7NPU6</accession>
<reference evidence="2" key="1">
    <citation type="journal article" date="2019" name="Int. J. Syst. Evol. Microbiol.">
        <title>The Global Catalogue of Microorganisms (GCM) 10K type strain sequencing project: providing services to taxonomists for standard genome sequencing and annotation.</title>
        <authorList>
            <consortium name="The Broad Institute Genomics Platform"/>
            <consortium name="The Broad Institute Genome Sequencing Center for Infectious Disease"/>
            <person name="Wu L."/>
            <person name="Ma J."/>
        </authorList>
    </citation>
    <scope>NUCLEOTIDE SEQUENCE [LARGE SCALE GENOMIC DNA]</scope>
    <source>
        <strain evidence="2">JCM 17338</strain>
    </source>
</reference>
<comment type="caution">
    <text evidence="1">The sequence shown here is derived from an EMBL/GenBank/DDBJ whole genome shotgun (WGS) entry which is preliminary data.</text>
</comment>
<dbReference type="InterPro" id="IPR016155">
    <property type="entry name" value="Mopterin_synth/thiamin_S_b"/>
</dbReference>
<evidence type="ECO:0000313" key="1">
    <source>
        <dbReference type="EMBL" id="GAA3951631.1"/>
    </source>
</evidence>
<dbReference type="Gene3D" id="3.10.20.30">
    <property type="match status" value="1"/>
</dbReference>
<organism evidence="1 2">
    <name type="scientific">Pedobacter ginsengiterrae</name>
    <dbReference type="NCBI Taxonomy" id="871696"/>
    <lineage>
        <taxon>Bacteria</taxon>
        <taxon>Pseudomonadati</taxon>
        <taxon>Bacteroidota</taxon>
        <taxon>Sphingobacteriia</taxon>
        <taxon>Sphingobacteriales</taxon>
        <taxon>Sphingobacteriaceae</taxon>
        <taxon>Pedobacter</taxon>
    </lineage>
</organism>
<dbReference type="SUPFAM" id="SSF54285">
    <property type="entry name" value="MoaD/ThiS"/>
    <property type="match status" value="1"/>
</dbReference>
<dbReference type="InterPro" id="IPR003749">
    <property type="entry name" value="ThiS/MoaD-like"/>
</dbReference>
<dbReference type="Proteomes" id="UP001501081">
    <property type="component" value="Unassembled WGS sequence"/>
</dbReference>
<dbReference type="InterPro" id="IPR012675">
    <property type="entry name" value="Beta-grasp_dom_sf"/>
</dbReference>
<gene>
    <name evidence="1" type="ORF">GCM10022246_02520</name>
</gene>
<evidence type="ECO:0000313" key="2">
    <source>
        <dbReference type="Proteomes" id="UP001501081"/>
    </source>
</evidence>
<proteinExistence type="predicted"/>